<comment type="caution">
    <text evidence="2">The sequence shown here is derived from an EMBL/GenBank/DDBJ whole genome shotgun (WGS) entry which is preliminary data.</text>
</comment>
<feature type="non-terminal residue" evidence="2">
    <location>
        <position position="1"/>
    </location>
</feature>
<dbReference type="GO" id="GO:0006813">
    <property type="term" value="P:potassium ion transport"/>
    <property type="evidence" value="ECO:0007669"/>
    <property type="project" value="InterPro"/>
</dbReference>
<evidence type="ECO:0000313" key="2">
    <source>
        <dbReference type="EMBL" id="MBC5999872.1"/>
    </source>
</evidence>
<dbReference type="InterPro" id="IPR036721">
    <property type="entry name" value="RCK_C_sf"/>
</dbReference>
<organism evidence="2 3">
    <name type="scientific">Lentihominibacter faecis</name>
    <dbReference type="NCBI Taxonomy" id="2764712"/>
    <lineage>
        <taxon>Bacteria</taxon>
        <taxon>Bacillati</taxon>
        <taxon>Bacillota</taxon>
        <taxon>Clostridia</taxon>
        <taxon>Peptostreptococcales</taxon>
        <taxon>Anaerovoracaceae</taxon>
        <taxon>Lentihominibacter</taxon>
    </lineage>
</organism>
<feature type="domain" description="RCK C-terminal" evidence="1">
    <location>
        <begin position="1"/>
        <end position="45"/>
    </location>
</feature>
<evidence type="ECO:0000259" key="1">
    <source>
        <dbReference type="Pfam" id="PF02080"/>
    </source>
</evidence>
<dbReference type="RefSeq" id="WP_417493510.1">
    <property type="nucleotide sequence ID" value="NZ_JACRWC010000099.1"/>
</dbReference>
<keyword evidence="3" id="KW-1185">Reference proteome</keyword>
<proteinExistence type="predicted"/>
<reference evidence="2" key="1">
    <citation type="submission" date="2020-08" db="EMBL/GenBank/DDBJ databases">
        <authorList>
            <person name="Liu C."/>
            <person name="Sun Q."/>
        </authorList>
    </citation>
    <scope>NUCLEOTIDE SEQUENCE</scope>
    <source>
        <strain evidence="2">BX16</strain>
    </source>
</reference>
<accession>A0A923SM72</accession>
<dbReference type="Proteomes" id="UP000644115">
    <property type="component" value="Unassembled WGS sequence"/>
</dbReference>
<name>A0A923SM72_9FIRM</name>
<dbReference type="Pfam" id="PF02080">
    <property type="entry name" value="TrkA_C"/>
    <property type="match status" value="1"/>
</dbReference>
<dbReference type="SUPFAM" id="SSF116726">
    <property type="entry name" value="TrkA C-terminal domain-like"/>
    <property type="match status" value="1"/>
</dbReference>
<dbReference type="Gene3D" id="3.30.70.1450">
    <property type="entry name" value="Regulator of K+ conductance, C-terminal domain"/>
    <property type="match status" value="1"/>
</dbReference>
<dbReference type="GO" id="GO:0008324">
    <property type="term" value="F:monoatomic cation transmembrane transporter activity"/>
    <property type="evidence" value="ECO:0007669"/>
    <property type="project" value="InterPro"/>
</dbReference>
<dbReference type="EMBL" id="JACRWC010000099">
    <property type="protein sequence ID" value="MBC5999872.1"/>
    <property type="molecule type" value="Genomic_DNA"/>
</dbReference>
<protein>
    <submittedName>
        <fullName evidence="2">TrkA C-terminal domain-containing protein</fullName>
    </submittedName>
</protein>
<dbReference type="InterPro" id="IPR006037">
    <property type="entry name" value="RCK_C"/>
</dbReference>
<sequence>RERYRGTVIGIERDNLPIPNPDVETMIQKGDIIWVLGSQRMADSLIKGGILKDK</sequence>
<dbReference type="AlphaFoldDB" id="A0A923SM72"/>
<gene>
    <name evidence="2" type="ORF">H8876_07660</name>
</gene>
<evidence type="ECO:0000313" key="3">
    <source>
        <dbReference type="Proteomes" id="UP000644115"/>
    </source>
</evidence>